<dbReference type="InterPro" id="IPR028098">
    <property type="entry name" value="Glyco_trans_4-like_N"/>
</dbReference>
<keyword evidence="4" id="KW-1185">Reference proteome</keyword>
<dbReference type="OrthoDB" id="9790710at2"/>
<sequence length="414" mass="45841">MTAAAAIPSGISGKPDRFRPPATRVTLVIANLLNRGGGAERIFVELANMLVARGYAVSCVHFEEAEGAPFYPLDRRIELINVHPRFPSERRWPYNMFNSKRLPDRVRNWAEWHLKKDPVIGLLRDYFQHSKPDVAISFLPPANTPTLLAAAGTDVKVIPTNHNVPERDYCDPKRWSTNPYDRVMRMKALRHAAAIHVLFADFGAWFPQSLQDKIVVVANYISKDVLRHRPGERENTILGVGRLAPVKNYLMLADAWALIAAQHPDWRVVIYGDGPQQAKLEERIAELGIGDSFALGGTRSDMGEVYARAGILCHPAEFEGFGLAPAEALALKMPVVAFADCPGVNQFVVDGVNGLLADRSGGAEALAAALERLIDDRDLRRRLGDNGPASVATFTEEHFADAWVELIERCLGKR</sequence>
<evidence type="ECO:0000313" key="3">
    <source>
        <dbReference type="EMBL" id="SDB55111.1"/>
    </source>
</evidence>
<dbReference type="Pfam" id="PF13579">
    <property type="entry name" value="Glyco_trans_4_4"/>
    <property type="match status" value="1"/>
</dbReference>
<feature type="domain" description="Glycosyltransferase subfamily 4-like N-terminal" evidence="2">
    <location>
        <begin position="37"/>
        <end position="219"/>
    </location>
</feature>
<dbReference type="PANTHER" id="PTHR12526">
    <property type="entry name" value="GLYCOSYLTRANSFERASE"/>
    <property type="match status" value="1"/>
</dbReference>
<dbReference type="PANTHER" id="PTHR12526:SF630">
    <property type="entry name" value="GLYCOSYLTRANSFERASE"/>
    <property type="match status" value="1"/>
</dbReference>
<dbReference type="RefSeq" id="WP_090880205.1">
    <property type="nucleotide sequence ID" value="NZ_FMXQ01000011.1"/>
</dbReference>
<evidence type="ECO:0000259" key="2">
    <source>
        <dbReference type="Pfam" id="PF13579"/>
    </source>
</evidence>
<dbReference type="Gene3D" id="3.40.50.2000">
    <property type="entry name" value="Glycogen Phosphorylase B"/>
    <property type="match status" value="2"/>
</dbReference>
<reference evidence="3 4" key="1">
    <citation type="submission" date="2016-10" db="EMBL/GenBank/DDBJ databases">
        <authorList>
            <person name="de Groot N.N."/>
        </authorList>
    </citation>
    <scope>NUCLEOTIDE SEQUENCE [LARGE SCALE GENOMIC DNA]</scope>
    <source>
        <strain evidence="3 4">ATCC 35022</strain>
    </source>
</reference>
<dbReference type="Pfam" id="PF00534">
    <property type="entry name" value="Glycos_transf_1"/>
    <property type="match status" value="1"/>
</dbReference>
<name>A0A1G6ECI6_9HYPH</name>
<keyword evidence="3" id="KW-0808">Transferase</keyword>
<dbReference type="Proteomes" id="UP000199071">
    <property type="component" value="Unassembled WGS sequence"/>
</dbReference>
<feature type="domain" description="Glycosyl transferase family 1" evidence="1">
    <location>
        <begin position="230"/>
        <end position="388"/>
    </location>
</feature>
<dbReference type="EMBL" id="FMXQ01000011">
    <property type="protein sequence ID" value="SDB55111.1"/>
    <property type="molecule type" value="Genomic_DNA"/>
</dbReference>
<proteinExistence type="predicted"/>
<evidence type="ECO:0000259" key="1">
    <source>
        <dbReference type="Pfam" id="PF00534"/>
    </source>
</evidence>
<gene>
    <name evidence="3" type="ORF">SAMN02982931_04376</name>
</gene>
<dbReference type="STRING" id="665467.SAMN02982931_04376"/>
<dbReference type="GO" id="GO:0016757">
    <property type="term" value="F:glycosyltransferase activity"/>
    <property type="evidence" value="ECO:0007669"/>
    <property type="project" value="InterPro"/>
</dbReference>
<accession>A0A1G6ECI6</accession>
<dbReference type="SUPFAM" id="SSF53756">
    <property type="entry name" value="UDP-Glycosyltransferase/glycogen phosphorylase"/>
    <property type="match status" value="1"/>
</dbReference>
<dbReference type="InterPro" id="IPR001296">
    <property type="entry name" value="Glyco_trans_1"/>
</dbReference>
<evidence type="ECO:0000313" key="4">
    <source>
        <dbReference type="Proteomes" id="UP000199071"/>
    </source>
</evidence>
<dbReference type="AlphaFoldDB" id="A0A1G6ECI6"/>
<organism evidence="3 4">
    <name type="scientific">Bauldia litoralis</name>
    <dbReference type="NCBI Taxonomy" id="665467"/>
    <lineage>
        <taxon>Bacteria</taxon>
        <taxon>Pseudomonadati</taxon>
        <taxon>Pseudomonadota</taxon>
        <taxon>Alphaproteobacteria</taxon>
        <taxon>Hyphomicrobiales</taxon>
        <taxon>Kaistiaceae</taxon>
        <taxon>Bauldia</taxon>
    </lineage>
</organism>
<protein>
    <submittedName>
        <fullName evidence="3">Glycosyltransferase involved in cell wall bisynthesis</fullName>
    </submittedName>
</protein>